<evidence type="ECO:0000313" key="11">
    <source>
        <dbReference type="Proteomes" id="UP001201812"/>
    </source>
</evidence>
<organism evidence="10 11">
    <name type="scientific">Ditylenchus destructor</name>
    <dbReference type="NCBI Taxonomy" id="166010"/>
    <lineage>
        <taxon>Eukaryota</taxon>
        <taxon>Metazoa</taxon>
        <taxon>Ecdysozoa</taxon>
        <taxon>Nematoda</taxon>
        <taxon>Chromadorea</taxon>
        <taxon>Rhabditida</taxon>
        <taxon>Tylenchina</taxon>
        <taxon>Tylenchomorpha</taxon>
        <taxon>Sphaerularioidea</taxon>
        <taxon>Anguinidae</taxon>
        <taxon>Anguininae</taxon>
        <taxon>Ditylenchus</taxon>
    </lineage>
</organism>
<keyword evidence="3 9" id="KW-0813">Transport</keyword>
<keyword evidence="11" id="KW-1185">Reference proteome</keyword>
<comment type="subcellular location">
    <subcellularLocation>
        <location evidence="1 9">Nucleus</location>
        <location evidence="1 9">Nuclear pore complex</location>
    </subcellularLocation>
</comment>
<dbReference type="GO" id="GO:0006606">
    <property type="term" value="P:protein import into nucleus"/>
    <property type="evidence" value="ECO:0007669"/>
    <property type="project" value="TreeGrafter"/>
</dbReference>
<dbReference type="EMBL" id="JAKKPZ010000001">
    <property type="protein sequence ID" value="KAI1728608.1"/>
    <property type="molecule type" value="Genomic_DNA"/>
</dbReference>
<evidence type="ECO:0000256" key="1">
    <source>
        <dbReference type="ARBA" id="ARBA00004567"/>
    </source>
</evidence>
<comment type="function">
    <text evidence="9">Functions as a component of the nuclear pore complex (NPC).</text>
</comment>
<evidence type="ECO:0000256" key="7">
    <source>
        <dbReference type="ARBA" id="ARBA00023132"/>
    </source>
</evidence>
<dbReference type="GO" id="GO:0031965">
    <property type="term" value="C:nuclear membrane"/>
    <property type="evidence" value="ECO:0007669"/>
    <property type="project" value="UniProtKB-UniRule"/>
</dbReference>
<comment type="similarity">
    <text evidence="2 9">Belongs to the nucleoporin Nup85 family.</text>
</comment>
<evidence type="ECO:0000256" key="3">
    <source>
        <dbReference type="ARBA" id="ARBA00022448"/>
    </source>
</evidence>
<evidence type="ECO:0000256" key="9">
    <source>
        <dbReference type="RuleBase" id="RU365073"/>
    </source>
</evidence>
<keyword evidence="5 9" id="KW-0653">Protein transport</keyword>
<dbReference type="GO" id="GO:0031080">
    <property type="term" value="C:nuclear pore outer ring"/>
    <property type="evidence" value="ECO:0007669"/>
    <property type="project" value="TreeGrafter"/>
</dbReference>
<dbReference type="GO" id="GO:0017056">
    <property type="term" value="F:structural constituent of nuclear pore"/>
    <property type="evidence" value="ECO:0007669"/>
    <property type="project" value="TreeGrafter"/>
</dbReference>
<dbReference type="InterPro" id="IPR011502">
    <property type="entry name" value="Nucleoporin_Nup85"/>
</dbReference>
<name>A0AAD4NKK2_9BILA</name>
<dbReference type="Pfam" id="PF07575">
    <property type="entry name" value="Nucleopor_Nup85"/>
    <property type="match status" value="1"/>
</dbReference>
<keyword evidence="9" id="KW-0472">Membrane</keyword>
<comment type="caution">
    <text evidence="10">The sequence shown here is derived from an EMBL/GenBank/DDBJ whole genome shotgun (WGS) entry which is preliminary data.</text>
</comment>
<keyword evidence="8 9" id="KW-0539">Nucleus</keyword>
<dbReference type="GO" id="GO:0045893">
    <property type="term" value="P:positive regulation of DNA-templated transcription"/>
    <property type="evidence" value="ECO:0007669"/>
    <property type="project" value="TreeGrafter"/>
</dbReference>
<accession>A0AAD4NKK2</accession>
<dbReference type="AlphaFoldDB" id="A0AAD4NKK2"/>
<evidence type="ECO:0000256" key="2">
    <source>
        <dbReference type="ARBA" id="ARBA00005573"/>
    </source>
</evidence>
<sequence>MRNNGQSVPGNSFHPAPAGDFSNNTLVYYKSTHKSRDPERIRPLEIRISADEANSELNHVRKKLMYDLHSIFCKTQTVAIASQGTLRLEDAAVLSQRYRLAIRNALKLLEDSDGSLSRKQKMADELISAETIWSLFESVCIRPTSHSIVVDLVEWGRECFASASEVLSTLMDDISAMEPQDKPERHELYWNALIQQVLSGDFKAAANLLKFNSKYETDSAFQRMALIFQKMDVGLLRDRSSSEEFIEGQRAIRELLQSGVFRQHDNLNFLYAVLRGQKGAFQRCAQTLSVSWYELLPAYVLFCHPTAQAQEIGQIAEELIQLTGKSRNALPPLDSTLLSILKLNYLEALKDICSGSASFQWFATHLIDLLYFHDPSILIPKILMPQSTFGALLSNNTTTELGLRSRILSEYASSLFTAQMDNLSEELWELAADYFVAAGAEQTREILEERVSGLDWRGNTKLAERIISICDKHDLLNAKYDITRAVTLKYLMDKEWSTALGWALRNGSTELISHVARKLLVHSSPEQISQMRIFDAMSDAFLVSPELILLYKFYTFKRHLYRGELREAMVDLHQLFVDNSSPPEFHALPTLDKNAVSDMFRALSMFEQYQKIRLGGDPPPPKAPIQERIEELTKILRPLLCNVLATSSLN</sequence>
<proteinExistence type="inferred from homology"/>
<keyword evidence="6 9" id="KW-0811">Translocation</keyword>
<comment type="subunit">
    <text evidence="9">Component of the nuclear pore complex (NPC).</text>
</comment>
<dbReference type="PANTHER" id="PTHR13373:SF21">
    <property type="entry name" value="NUCLEAR PORE COMPLEX PROTEIN NUP85"/>
    <property type="match status" value="1"/>
</dbReference>
<dbReference type="Proteomes" id="UP001201812">
    <property type="component" value="Unassembled WGS sequence"/>
</dbReference>
<keyword evidence="4 9" id="KW-0509">mRNA transport</keyword>
<evidence type="ECO:0000256" key="5">
    <source>
        <dbReference type="ARBA" id="ARBA00022927"/>
    </source>
</evidence>
<evidence type="ECO:0000256" key="4">
    <source>
        <dbReference type="ARBA" id="ARBA00022816"/>
    </source>
</evidence>
<keyword evidence="7 9" id="KW-0906">Nuclear pore complex</keyword>
<evidence type="ECO:0000256" key="8">
    <source>
        <dbReference type="ARBA" id="ARBA00023242"/>
    </source>
</evidence>
<evidence type="ECO:0000256" key="6">
    <source>
        <dbReference type="ARBA" id="ARBA00023010"/>
    </source>
</evidence>
<evidence type="ECO:0000313" key="10">
    <source>
        <dbReference type="EMBL" id="KAI1728608.1"/>
    </source>
</evidence>
<dbReference type="PANTHER" id="PTHR13373">
    <property type="entry name" value="FROUNT PROTEIN-RELATED"/>
    <property type="match status" value="1"/>
</dbReference>
<dbReference type="GO" id="GO:0006406">
    <property type="term" value="P:mRNA export from nucleus"/>
    <property type="evidence" value="ECO:0007669"/>
    <property type="project" value="TreeGrafter"/>
</dbReference>
<gene>
    <name evidence="10" type="ORF">DdX_00803</name>
</gene>
<protein>
    <recommendedName>
        <fullName evidence="9">Nuclear pore complex protein Nup85</fullName>
    </recommendedName>
</protein>
<reference evidence="10" key="1">
    <citation type="submission" date="2022-01" db="EMBL/GenBank/DDBJ databases">
        <title>Genome Sequence Resource for Two Populations of Ditylenchus destructor, the Migratory Endoparasitic Phytonematode.</title>
        <authorList>
            <person name="Zhang H."/>
            <person name="Lin R."/>
            <person name="Xie B."/>
        </authorList>
    </citation>
    <scope>NUCLEOTIDE SEQUENCE</scope>
    <source>
        <strain evidence="10">BazhouSP</strain>
    </source>
</reference>